<keyword evidence="2" id="KW-0472">Membrane</keyword>
<comment type="caution">
    <text evidence="2">The sequence shown here is derived from an EMBL/GenBank/DDBJ whole genome shotgun (WGS) entry which is preliminary data.</text>
</comment>
<reference evidence="2 3" key="1">
    <citation type="submission" date="2013-12" db="EMBL/GenBank/DDBJ databases">
        <authorList>
            <person name="Zelazny A."/>
            <person name="Olivier K."/>
            <person name="Holland S."/>
            <person name="Lenaerts A."/>
            <person name="Ordway D."/>
            <person name="DeGroote M.A."/>
            <person name="Parker T."/>
            <person name="Sizemore C."/>
            <person name="Tallon L.J."/>
            <person name="Sadzewicz L.K."/>
            <person name="Sengamalay N."/>
            <person name="Fraser C.M."/>
            <person name="Hine E."/>
            <person name="Shefchek K.A."/>
            <person name="Das S.P."/>
            <person name="Tettelin H."/>
        </authorList>
    </citation>
    <scope>NUCLEOTIDE SEQUENCE [LARGE SCALE GENOMIC DNA]</scope>
    <source>
        <strain evidence="2 3">1513</strain>
    </source>
</reference>
<evidence type="ECO:0000313" key="2">
    <source>
        <dbReference type="EMBL" id="EUA74144.1"/>
    </source>
</evidence>
<organism evidence="2 3">
    <name type="scientific">Mycobacteroides abscessus subsp. bolletii 1513</name>
    <dbReference type="NCBI Taxonomy" id="1299321"/>
    <lineage>
        <taxon>Bacteria</taxon>
        <taxon>Bacillati</taxon>
        <taxon>Actinomycetota</taxon>
        <taxon>Actinomycetes</taxon>
        <taxon>Mycobacteriales</taxon>
        <taxon>Mycobacteriaceae</taxon>
        <taxon>Mycobacteroides</taxon>
        <taxon>Mycobacteroides abscessus</taxon>
    </lineage>
</organism>
<accession>X8E0I9</accession>
<dbReference type="AlphaFoldDB" id="X8E0I9"/>
<dbReference type="Proteomes" id="UP000023351">
    <property type="component" value="Unassembled WGS sequence"/>
</dbReference>
<evidence type="ECO:0000313" key="3">
    <source>
        <dbReference type="Proteomes" id="UP000023351"/>
    </source>
</evidence>
<dbReference type="EMBL" id="JAOJ01000001">
    <property type="protein sequence ID" value="EUA74144.1"/>
    <property type="molecule type" value="Genomic_DNA"/>
</dbReference>
<protein>
    <submittedName>
        <fullName evidence="2">Transmembrane efflux domain protein</fullName>
    </submittedName>
</protein>
<name>X8E0I9_9MYCO</name>
<proteinExistence type="predicted"/>
<sequence>MPVQIRRTYQPAAAETSPPTNSGIRPPCRSASQPTSGLPNGVPPRNATM</sequence>
<evidence type="ECO:0000256" key="1">
    <source>
        <dbReference type="SAM" id="MobiDB-lite"/>
    </source>
</evidence>
<gene>
    <name evidence="2" type="ORF">I540_0696</name>
</gene>
<keyword evidence="2" id="KW-0812">Transmembrane</keyword>
<dbReference type="PATRIC" id="fig|1299321.3.peg.665"/>
<feature type="region of interest" description="Disordered" evidence="1">
    <location>
        <begin position="1"/>
        <end position="49"/>
    </location>
</feature>